<organism evidence="1 2">
    <name type="scientific">Penicillium concentricum</name>
    <dbReference type="NCBI Taxonomy" id="293559"/>
    <lineage>
        <taxon>Eukaryota</taxon>
        <taxon>Fungi</taxon>
        <taxon>Dikarya</taxon>
        <taxon>Ascomycota</taxon>
        <taxon>Pezizomycotina</taxon>
        <taxon>Eurotiomycetes</taxon>
        <taxon>Eurotiomycetidae</taxon>
        <taxon>Eurotiales</taxon>
        <taxon>Aspergillaceae</taxon>
        <taxon>Penicillium</taxon>
    </lineage>
</organism>
<keyword evidence="2" id="KW-1185">Reference proteome</keyword>
<comment type="caution">
    <text evidence="1">The sequence shown here is derived from an EMBL/GenBank/DDBJ whole genome shotgun (WGS) entry which is preliminary data.</text>
</comment>
<dbReference type="AlphaFoldDB" id="A0A9W9S887"/>
<proteinExistence type="predicted"/>
<dbReference type="OrthoDB" id="10426759at2759"/>
<name>A0A9W9S887_9EURO</name>
<evidence type="ECO:0000313" key="1">
    <source>
        <dbReference type="EMBL" id="KAJ5373788.1"/>
    </source>
</evidence>
<dbReference type="Proteomes" id="UP001147752">
    <property type="component" value="Unassembled WGS sequence"/>
</dbReference>
<dbReference type="EMBL" id="JAPZBT010000002">
    <property type="protein sequence ID" value="KAJ5373788.1"/>
    <property type="molecule type" value="Genomic_DNA"/>
</dbReference>
<protein>
    <submittedName>
        <fullName evidence="1">Uncharacterized protein</fullName>
    </submittedName>
</protein>
<sequence>MLILNSVAFHFLVWGPRGIHKSYPMQNPYLCCRFALSLAFLTAGKKKHSPFTALLFSHLFLVSTPFSPRVPLMHALSLIDNYIFLISASPTHDGSAQCRVYVMGYGGMISGTSKTDK</sequence>
<dbReference type="RefSeq" id="XP_056579774.1">
    <property type="nucleotide sequence ID" value="XM_056723524.1"/>
</dbReference>
<reference evidence="1" key="2">
    <citation type="journal article" date="2023" name="IMA Fungus">
        <title>Comparative genomic study of the Penicillium genus elucidates a diverse pangenome and 15 lateral gene transfer events.</title>
        <authorList>
            <person name="Petersen C."/>
            <person name="Sorensen T."/>
            <person name="Nielsen M.R."/>
            <person name="Sondergaard T.E."/>
            <person name="Sorensen J.L."/>
            <person name="Fitzpatrick D.A."/>
            <person name="Frisvad J.C."/>
            <person name="Nielsen K.L."/>
        </authorList>
    </citation>
    <scope>NUCLEOTIDE SEQUENCE</scope>
    <source>
        <strain evidence="1">IBT 3081</strain>
    </source>
</reference>
<reference evidence="1" key="1">
    <citation type="submission" date="2022-12" db="EMBL/GenBank/DDBJ databases">
        <authorList>
            <person name="Petersen C."/>
        </authorList>
    </citation>
    <scope>NUCLEOTIDE SEQUENCE</scope>
    <source>
        <strain evidence="1">IBT 3081</strain>
    </source>
</reference>
<evidence type="ECO:0000313" key="2">
    <source>
        <dbReference type="Proteomes" id="UP001147752"/>
    </source>
</evidence>
<accession>A0A9W9S887</accession>
<dbReference type="GeneID" id="81462707"/>
<gene>
    <name evidence="1" type="ORF">N7517_005794</name>
</gene>